<dbReference type="PANTHER" id="PTHR21299">
    <property type="entry name" value="CYTIDYLATE KINASE/PANTOATE-BETA-ALANINE LIGASE"/>
    <property type="match status" value="1"/>
</dbReference>
<evidence type="ECO:0000256" key="1">
    <source>
        <dbReference type="ARBA" id="ARBA00004990"/>
    </source>
</evidence>
<dbReference type="NCBIfam" id="TIGR00018">
    <property type="entry name" value="panC"/>
    <property type="match status" value="1"/>
</dbReference>
<dbReference type="InterPro" id="IPR042176">
    <property type="entry name" value="Pantoate_ligase_C"/>
</dbReference>
<protein>
    <recommendedName>
        <fullName evidence="8">Pantothenate synthetase</fullName>
        <shortName evidence="8">PS</shortName>
        <ecNumber evidence="8">6.3.2.1</ecNumber>
    </recommendedName>
    <alternativeName>
        <fullName evidence="8">Pantoate--beta-alanine ligase</fullName>
    </alternativeName>
    <alternativeName>
        <fullName evidence="8">Pantoate-activating enzyme</fullName>
    </alternativeName>
</protein>
<keyword evidence="5 8" id="KW-0547">Nucleotide-binding</keyword>
<reference evidence="9" key="1">
    <citation type="submission" date="2022-09" db="EMBL/GenBank/DDBJ databases">
        <title>Intensive care unit water sources are persistently colonized with multi-drug resistant bacteria and are the site of extensive horizontal gene transfer of antibiotic resistance genes.</title>
        <authorList>
            <person name="Diorio-Toth L."/>
        </authorList>
    </citation>
    <scope>NUCLEOTIDE SEQUENCE</scope>
    <source>
        <strain evidence="9">GD03863</strain>
    </source>
</reference>
<dbReference type="EMBL" id="JAOCDH010000035">
    <property type="protein sequence ID" value="MDH0704169.1"/>
    <property type="molecule type" value="Genomic_DNA"/>
</dbReference>
<dbReference type="GO" id="GO:0015940">
    <property type="term" value="P:pantothenate biosynthetic process"/>
    <property type="evidence" value="ECO:0007669"/>
    <property type="project" value="UniProtKB-UniRule"/>
</dbReference>
<keyword evidence="3 8" id="KW-0436">Ligase</keyword>
<evidence type="ECO:0000256" key="5">
    <source>
        <dbReference type="ARBA" id="ARBA00022741"/>
    </source>
</evidence>
<name>A0AA42IRI3_9GAMM</name>
<evidence type="ECO:0000313" key="10">
    <source>
        <dbReference type="Proteomes" id="UP001161137"/>
    </source>
</evidence>
<dbReference type="FunFam" id="3.40.50.620:FF:000013">
    <property type="entry name" value="Pantothenate synthetase"/>
    <property type="match status" value="1"/>
</dbReference>
<dbReference type="RefSeq" id="WP_100549908.1">
    <property type="nucleotide sequence ID" value="NZ_JACFYY010000023.1"/>
</dbReference>
<keyword evidence="4 8" id="KW-0566">Pantothenate biosynthesis</keyword>
<dbReference type="InterPro" id="IPR014729">
    <property type="entry name" value="Rossmann-like_a/b/a_fold"/>
</dbReference>
<feature type="binding site" evidence="8">
    <location>
        <position position="61"/>
    </location>
    <ligand>
        <name>(R)-pantoate</name>
        <dbReference type="ChEBI" id="CHEBI:15980"/>
    </ligand>
</feature>
<dbReference type="GO" id="GO:0004592">
    <property type="term" value="F:pantoate-beta-alanine ligase activity"/>
    <property type="evidence" value="ECO:0007669"/>
    <property type="project" value="UniProtKB-UniRule"/>
</dbReference>
<proteinExistence type="inferred from homology"/>
<keyword evidence="8" id="KW-0963">Cytoplasm</keyword>
<dbReference type="Gene3D" id="3.30.1300.10">
    <property type="entry name" value="Pantoate-beta-alanine ligase, C-terminal domain"/>
    <property type="match status" value="1"/>
</dbReference>
<comment type="subunit">
    <text evidence="8">Homodimer.</text>
</comment>
<feature type="active site" description="Proton donor" evidence="8">
    <location>
        <position position="37"/>
    </location>
</feature>
<evidence type="ECO:0000256" key="2">
    <source>
        <dbReference type="ARBA" id="ARBA00009256"/>
    </source>
</evidence>
<organism evidence="9 10">
    <name type="scientific">Ectopseudomonas toyotomiensis</name>
    <dbReference type="NCBI Taxonomy" id="554344"/>
    <lineage>
        <taxon>Bacteria</taxon>
        <taxon>Pseudomonadati</taxon>
        <taxon>Pseudomonadota</taxon>
        <taxon>Gammaproteobacteria</taxon>
        <taxon>Pseudomonadales</taxon>
        <taxon>Pseudomonadaceae</taxon>
        <taxon>Ectopseudomonas</taxon>
    </lineage>
</organism>
<keyword evidence="6 8" id="KW-0067">ATP-binding</keyword>
<feature type="binding site" evidence="8">
    <location>
        <position position="155"/>
    </location>
    <ligand>
        <name>(R)-pantoate</name>
        <dbReference type="ChEBI" id="CHEBI:15980"/>
    </ligand>
</feature>
<evidence type="ECO:0000256" key="4">
    <source>
        <dbReference type="ARBA" id="ARBA00022655"/>
    </source>
</evidence>
<feature type="binding site" evidence="8">
    <location>
        <begin position="149"/>
        <end position="152"/>
    </location>
    <ligand>
        <name>ATP</name>
        <dbReference type="ChEBI" id="CHEBI:30616"/>
    </ligand>
</feature>
<feature type="binding site" evidence="8">
    <location>
        <position position="61"/>
    </location>
    <ligand>
        <name>beta-alanine</name>
        <dbReference type="ChEBI" id="CHEBI:57966"/>
    </ligand>
</feature>
<dbReference type="CDD" id="cd00560">
    <property type="entry name" value="PanC"/>
    <property type="match status" value="1"/>
</dbReference>
<evidence type="ECO:0000256" key="6">
    <source>
        <dbReference type="ARBA" id="ARBA00022840"/>
    </source>
</evidence>
<evidence type="ECO:0000256" key="7">
    <source>
        <dbReference type="ARBA" id="ARBA00048258"/>
    </source>
</evidence>
<dbReference type="FunFam" id="3.30.1300.10:FF:000001">
    <property type="entry name" value="Pantothenate synthetase"/>
    <property type="match status" value="1"/>
</dbReference>
<dbReference type="AlphaFoldDB" id="A0AA42IRI3"/>
<dbReference type="Gene3D" id="3.40.50.620">
    <property type="entry name" value="HUPs"/>
    <property type="match status" value="1"/>
</dbReference>
<comment type="pathway">
    <text evidence="1 8">Cofactor biosynthesis; (R)-pantothenate biosynthesis; (R)-pantothenate from (R)-pantoate and beta-alanine: step 1/1.</text>
</comment>
<comment type="subcellular location">
    <subcellularLocation>
        <location evidence="8">Cytoplasm</location>
    </subcellularLocation>
</comment>
<dbReference type="Proteomes" id="UP001161137">
    <property type="component" value="Unassembled WGS sequence"/>
</dbReference>
<feature type="binding site" evidence="8">
    <location>
        <position position="178"/>
    </location>
    <ligand>
        <name>ATP</name>
        <dbReference type="ChEBI" id="CHEBI:30616"/>
    </ligand>
</feature>
<dbReference type="GO" id="GO:0005829">
    <property type="term" value="C:cytosol"/>
    <property type="evidence" value="ECO:0007669"/>
    <property type="project" value="TreeGrafter"/>
</dbReference>
<comment type="function">
    <text evidence="8">Catalyzes the condensation of pantoate with beta-alanine in an ATP-dependent reaction via a pantoyl-adenylate intermediate.</text>
</comment>
<evidence type="ECO:0000256" key="3">
    <source>
        <dbReference type="ARBA" id="ARBA00022598"/>
    </source>
</evidence>
<sequence>MIITGSIEELRTILHSIREQNRPIGLVPTMGNLHQGHLSLLEMAHRESGFVVTSIFVNPLQFGPREDLQAYPRTPREDRETLARAGCDLLFIPGTEEMYPNGLHSHCSVSVPEVSKDLCGNSRPGHFEGVATVVSKLFNIVQPNVAIFGQKDYQQLAVIRAMAQDLNFPVRILGAPTVRAADGLALSSRNGYLSPAERNIAPLLYENLKRMVETIKRGEKDLSALIQSTGTALEQTGFNLDYLDIRSARTLQAAAATDQDLVILVAAFLGKTRLIDNLECRRPAPSE</sequence>
<feature type="binding site" evidence="8">
    <location>
        <begin position="30"/>
        <end position="37"/>
    </location>
    <ligand>
        <name>ATP</name>
        <dbReference type="ChEBI" id="CHEBI:30616"/>
    </ligand>
</feature>
<dbReference type="PANTHER" id="PTHR21299:SF1">
    <property type="entry name" value="PANTOATE--BETA-ALANINE LIGASE"/>
    <property type="match status" value="1"/>
</dbReference>
<comment type="miscellaneous">
    <text evidence="8">The reaction proceeds by a bi uni uni bi ping pong mechanism.</text>
</comment>
<evidence type="ECO:0000313" key="9">
    <source>
        <dbReference type="EMBL" id="MDH0704169.1"/>
    </source>
</evidence>
<dbReference type="GO" id="GO:0005524">
    <property type="term" value="F:ATP binding"/>
    <property type="evidence" value="ECO:0007669"/>
    <property type="project" value="UniProtKB-KW"/>
</dbReference>
<feature type="binding site" evidence="8">
    <location>
        <begin position="186"/>
        <end position="189"/>
    </location>
    <ligand>
        <name>ATP</name>
        <dbReference type="ChEBI" id="CHEBI:30616"/>
    </ligand>
</feature>
<dbReference type="GeneID" id="83644006"/>
<accession>A0AA42IRI3</accession>
<dbReference type="Pfam" id="PF02569">
    <property type="entry name" value="Pantoate_ligase"/>
    <property type="match status" value="1"/>
</dbReference>
<dbReference type="SUPFAM" id="SSF52374">
    <property type="entry name" value="Nucleotidylyl transferase"/>
    <property type="match status" value="1"/>
</dbReference>
<comment type="caution">
    <text evidence="9">The sequence shown here is derived from an EMBL/GenBank/DDBJ whole genome shotgun (WGS) entry which is preliminary data.</text>
</comment>
<comment type="catalytic activity">
    <reaction evidence="7 8">
        <text>(R)-pantoate + beta-alanine + ATP = (R)-pantothenate + AMP + diphosphate + H(+)</text>
        <dbReference type="Rhea" id="RHEA:10912"/>
        <dbReference type="ChEBI" id="CHEBI:15378"/>
        <dbReference type="ChEBI" id="CHEBI:15980"/>
        <dbReference type="ChEBI" id="CHEBI:29032"/>
        <dbReference type="ChEBI" id="CHEBI:30616"/>
        <dbReference type="ChEBI" id="CHEBI:33019"/>
        <dbReference type="ChEBI" id="CHEBI:57966"/>
        <dbReference type="ChEBI" id="CHEBI:456215"/>
        <dbReference type="EC" id="6.3.2.1"/>
    </reaction>
</comment>
<gene>
    <name evidence="8 9" type="primary">panC</name>
    <name evidence="9" type="ORF">N5D41_22050</name>
</gene>
<dbReference type="InterPro" id="IPR003721">
    <property type="entry name" value="Pantoate_ligase"/>
</dbReference>
<evidence type="ECO:0000256" key="8">
    <source>
        <dbReference type="HAMAP-Rule" id="MF_00158"/>
    </source>
</evidence>
<dbReference type="EC" id="6.3.2.1" evidence="8"/>
<comment type="similarity">
    <text evidence="2 8">Belongs to the pantothenate synthetase family.</text>
</comment>
<dbReference type="HAMAP" id="MF_00158">
    <property type="entry name" value="PanC"/>
    <property type="match status" value="1"/>
</dbReference>